<reference evidence="1" key="1">
    <citation type="submission" date="2023-03" db="EMBL/GenBank/DDBJ databases">
        <title>Massive genome expansion in bonnet fungi (Mycena s.s.) driven by repeated elements and novel gene families across ecological guilds.</title>
        <authorList>
            <consortium name="Lawrence Berkeley National Laboratory"/>
            <person name="Harder C.B."/>
            <person name="Miyauchi S."/>
            <person name="Viragh M."/>
            <person name="Kuo A."/>
            <person name="Thoen E."/>
            <person name="Andreopoulos B."/>
            <person name="Lu D."/>
            <person name="Skrede I."/>
            <person name="Drula E."/>
            <person name="Henrissat B."/>
            <person name="Morin E."/>
            <person name="Kohler A."/>
            <person name="Barry K."/>
            <person name="LaButti K."/>
            <person name="Morin E."/>
            <person name="Salamov A."/>
            <person name="Lipzen A."/>
            <person name="Mereny Z."/>
            <person name="Hegedus B."/>
            <person name="Baldrian P."/>
            <person name="Stursova M."/>
            <person name="Weitz H."/>
            <person name="Taylor A."/>
            <person name="Grigoriev I.V."/>
            <person name="Nagy L.G."/>
            <person name="Martin F."/>
            <person name="Kauserud H."/>
        </authorList>
    </citation>
    <scope>NUCLEOTIDE SEQUENCE</scope>
    <source>
        <strain evidence="1">CBHHK200</strain>
    </source>
</reference>
<gene>
    <name evidence="1" type="ORF">C8F04DRAFT_1260795</name>
</gene>
<dbReference type="EMBL" id="JARJCM010000064">
    <property type="protein sequence ID" value="KAJ7033539.1"/>
    <property type="molecule type" value="Genomic_DNA"/>
</dbReference>
<comment type="caution">
    <text evidence="1">The sequence shown here is derived from an EMBL/GenBank/DDBJ whole genome shotgun (WGS) entry which is preliminary data.</text>
</comment>
<proteinExistence type="predicted"/>
<name>A0AAD6STR5_9AGAR</name>
<organism evidence="1 2">
    <name type="scientific">Mycena alexandri</name>
    <dbReference type="NCBI Taxonomy" id="1745969"/>
    <lineage>
        <taxon>Eukaryota</taxon>
        <taxon>Fungi</taxon>
        <taxon>Dikarya</taxon>
        <taxon>Basidiomycota</taxon>
        <taxon>Agaricomycotina</taxon>
        <taxon>Agaricomycetes</taxon>
        <taxon>Agaricomycetidae</taxon>
        <taxon>Agaricales</taxon>
        <taxon>Marasmiineae</taxon>
        <taxon>Mycenaceae</taxon>
        <taxon>Mycena</taxon>
    </lineage>
</organism>
<accession>A0AAD6STR5</accession>
<protein>
    <submittedName>
        <fullName evidence="1">Uncharacterized protein</fullName>
    </submittedName>
</protein>
<dbReference type="Proteomes" id="UP001218188">
    <property type="component" value="Unassembled WGS sequence"/>
</dbReference>
<dbReference type="AlphaFoldDB" id="A0AAD6STR5"/>
<keyword evidence="2" id="KW-1185">Reference proteome</keyword>
<evidence type="ECO:0000313" key="2">
    <source>
        <dbReference type="Proteomes" id="UP001218188"/>
    </source>
</evidence>
<sequence>MEDPLRCLRAVHEALDLNSTPITTFSSGTQARLFGDEVWERLPASAAAASGNTGAGSNGQRQRTGEAVAAMRIRRTAFGLADTYVNFTTRARRAAPTPSLFPSPLSPSLDRYHAVNLETITNFGSFLFGLTSSWAVIS</sequence>
<evidence type="ECO:0000313" key="1">
    <source>
        <dbReference type="EMBL" id="KAJ7033539.1"/>
    </source>
</evidence>